<name>A0A0D2NAX9_HYPSF</name>
<evidence type="ECO:0000313" key="2">
    <source>
        <dbReference type="EMBL" id="KJA16329.1"/>
    </source>
</evidence>
<evidence type="ECO:0000256" key="1">
    <source>
        <dbReference type="SAM" id="MobiDB-lite"/>
    </source>
</evidence>
<dbReference type="AlphaFoldDB" id="A0A0D2NAX9"/>
<feature type="compositionally biased region" description="Polar residues" evidence="1">
    <location>
        <begin position="1"/>
        <end position="10"/>
    </location>
</feature>
<dbReference type="Gene3D" id="3.60.130.30">
    <property type="match status" value="1"/>
</dbReference>
<reference evidence="3" key="1">
    <citation type="submission" date="2014-04" db="EMBL/GenBank/DDBJ databases">
        <title>Evolutionary Origins and Diversification of the Mycorrhizal Mutualists.</title>
        <authorList>
            <consortium name="DOE Joint Genome Institute"/>
            <consortium name="Mycorrhizal Genomics Consortium"/>
            <person name="Kohler A."/>
            <person name="Kuo A."/>
            <person name="Nagy L.G."/>
            <person name="Floudas D."/>
            <person name="Copeland A."/>
            <person name="Barry K.W."/>
            <person name="Cichocki N."/>
            <person name="Veneault-Fourrey C."/>
            <person name="LaButti K."/>
            <person name="Lindquist E.A."/>
            <person name="Lipzen A."/>
            <person name="Lundell T."/>
            <person name="Morin E."/>
            <person name="Murat C."/>
            <person name="Riley R."/>
            <person name="Ohm R."/>
            <person name="Sun H."/>
            <person name="Tunlid A."/>
            <person name="Henrissat B."/>
            <person name="Grigoriev I.V."/>
            <person name="Hibbett D.S."/>
            <person name="Martin F."/>
        </authorList>
    </citation>
    <scope>NUCLEOTIDE SEQUENCE [LARGE SCALE GENOMIC DNA]</scope>
    <source>
        <strain evidence="3">FD-334 SS-4</strain>
    </source>
</reference>
<accession>A0A0D2NAX9</accession>
<protein>
    <submittedName>
        <fullName evidence="2">Uncharacterized protein</fullName>
    </submittedName>
</protein>
<sequence length="336" mass="37567">MASTRSQTKANLPKLRGNRSSSYSKRRGTKWVAKKAHKSIEQKWSKKTTTIEVNGDSILGFVRVKTDSNAVKHILETEFPDVNTATLPRAPETGKLQYVLKETEATPEGLPPNLVMRFDNVIKPRINDLVVKAWDEVLNAGLTFPKADPNRSATPALHLGAWSINQSKPIITAHSRAPAQSKEAEIAIDKFLKIINKYVAPMVTTFFKNEFPVQYGRQQRAHEHVSHKLREEFTKRPELDFGGAFFTVAVKEGSSERIHIDFNDDIKNVAFVVPFGDFTGADLCLPQLNTRVPISAGQVVAFDAKLLAHCSSPIISGRRIILTLFTDYVTLKRYGQ</sequence>
<feature type="region of interest" description="Disordered" evidence="1">
    <location>
        <begin position="1"/>
        <end position="28"/>
    </location>
</feature>
<evidence type="ECO:0000313" key="3">
    <source>
        <dbReference type="Proteomes" id="UP000054270"/>
    </source>
</evidence>
<keyword evidence="3" id="KW-1185">Reference proteome</keyword>
<organism evidence="2 3">
    <name type="scientific">Hypholoma sublateritium (strain FD-334 SS-4)</name>
    <dbReference type="NCBI Taxonomy" id="945553"/>
    <lineage>
        <taxon>Eukaryota</taxon>
        <taxon>Fungi</taxon>
        <taxon>Dikarya</taxon>
        <taxon>Basidiomycota</taxon>
        <taxon>Agaricomycotina</taxon>
        <taxon>Agaricomycetes</taxon>
        <taxon>Agaricomycetidae</taxon>
        <taxon>Agaricales</taxon>
        <taxon>Agaricineae</taxon>
        <taxon>Strophariaceae</taxon>
        <taxon>Hypholoma</taxon>
    </lineage>
</organism>
<dbReference type="OrthoDB" id="3249298at2759"/>
<gene>
    <name evidence="2" type="ORF">HYPSUDRAFT_58275</name>
</gene>
<dbReference type="EMBL" id="KN817623">
    <property type="protein sequence ID" value="KJA16329.1"/>
    <property type="molecule type" value="Genomic_DNA"/>
</dbReference>
<proteinExistence type="predicted"/>
<dbReference type="Proteomes" id="UP000054270">
    <property type="component" value="Unassembled WGS sequence"/>
</dbReference>